<dbReference type="EMBL" id="AYSL01000424">
    <property type="protein sequence ID" value="KTF07633.1"/>
    <property type="molecule type" value="Genomic_DNA"/>
</dbReference>
<organism evidence="1">
    <name type="scientific">marine sediment metagenome</name>
    <dbReference type="NCBI Taxonomy" id="412755"/>
    <lineage>
        <taxon>unclassified sequences</taxon>
        <taxon>metagenomes</taxon>
        <taxon>ecological metagenomes</taxon>
    </lineage>
</organism>
<name>A0A1B6NW80_9ZZZZ</name>
<dbReference type="AlphaFoldDB" id="A0A1B6NW80"/>
<gene>
    <name evidence="1" type="ORF">MGSAQ_000869</name>
</gene>
<sequence length="38" mass="3942">MVTSNPANRAALRAILRESSPAWLALPSSTSSNTSLGN</sequence>
<comment type="caution">
    <text evidence="1">The sequence shown here is derived from an EMBL/GenBank/DDBJ whole genome shotgun (WGS) entry which is preliminary data.</text>
</comment>
<reference evidence="1" key="1">
    <citation type="submission" date="2013-11" db="EMBL/GenBank/DDBJ databases">
        <title>Microbial diversity, functional groups and degradation webs in Northern and Southern Mediterranean and Red Sea marine crude oil polluted sites.</title>
        <authorList>
            <person name="Daffonchio D."/>
            <person name="Mapelli F."/>
            <person name="Ferrer M."/>
            <person name="Richter M."/>
            <person name="Cherif A."/>
            <person name="Malkawi H.I."/>
            <person name="Yakimov M.M."/>
            <person name="Abdel-Fattah Y.R."/>
            <person name="Blaghen M."/>
            <person name="Golyshin P.N."/>
            <person name="Kalogerakis N."/>
            <person name="Boon N."/>
            <person name="Magagnini M."/>
            <person name="Fava F."/>
        </authorList>
    </citation>
    <scope>NUCLEOTIDE SEQUENCE</scope>
</reference>
<evidence type="ECO:0000313" key="1">
    <source>
        <dbReference type="EMBL" id="KTF07633.1"/>
    </source>
</evidence>
<accession>A0A1B6NW80</accession>
<proteinExistence type="predicted"/>
<protein>
    <submittedName>
        <fullName evidence="1">Uncharacterized protein</fullName>
    </submittedName>
</protein>